<keyword evidence="3" id="KW-0862">Zinc</keyword>
<comment type="subcellular location">
    <subcellularLocation>
        <location evidence="1">Nucleus</location>
    </subcellularLocation>
</comment>
<evidence type="ECO:0000256" key="2">
    <source>
        <dbReference type="ARBA" id="ARBA00022723"/>
    </source>
</evidence>
<feature type="region of interest" description="Disordered" evidence="11">
    <location>
        <begin position="1"/>
        <end position="38"/>
    </location>
</feature>
<dbReference type="InterPro" id="IPR051089">
    <property type="entry name" value="prtT"/>
</dbReference>
<dbReference type="EMBL" id="JAPMSZ010000004">
    <property type="protein sequence ID" value="KAJ5105269.1"/>
    <property type="molecule type" value="Genomic_DNA"/>
</dbReference>
<keyword evidence="4" id="KW-0805">Transcription regulation</keyword>
<evidence type="ECO:0000256" key="1">
    <source>
        <dbReference type="ARBA" id="ARBA00004123"/>
    </source>
</evidence>
<dbReference type="GO" id="GO:0008270">
    <property type="term" value="F:zinc ion binding"/>
    <property type="evidence" value="ECO:0007669"/>
    <property type="project" value="InterPro"/>
</dbReference>
<evidence type="ECO:0000256" key="6">
    <source>
        <dbReference type="ARBA" id="ARBA00023163"/>
    </source>
</evidence>
<keyword evidence="6" id="KW-0804">Transcription</keyword>
<dbReference type="PROSITE" id="PS50048">
    <property type="entry name" value="ZN2_CY6_FUNGAL_2"/>
    <property type="match status" value="1"/>
</dbReference>
<dbReference type="InterPro" id="IPR036864">
    <property type="entry name" value="Zn2-C6_fun-type_DNA-bd_sf"/>
</dbReference>
<dbReference type="SUPFAM" id="SSF57701">
    <property type="entry name" value="Zn2/Cys6 DNA-binding domain"/>
    <property type="match status" value="1"/>
</dbReference>
<dbReference type="GO" id="GO:0000981">
    <property type="term" value="F:DNA-binding transcription factor activity, RNA polymerase II-specific"/>
    <property type="evidence" value="ECO:0007669"/>
    <property type="project" value="InterPro"/>
</dbReference>
<evidence type="ECO:0000313" key="13">
    <source>
        <dbReference type="EMBL" id="KAJ5105269.1"/>
    </source>
</evidence>
<dbReference type="CDD" id="cd00067">
    <property type="entry name" value="GAL4"/>
    <property type="match status" value="1"/>
</dbReference>
<evidence type="ECO:0000256" key="5">
    <source>
        <dbReference type="ARBA" id="ARBA00023125"/>
    </source>
</evidence>
<dbReference type="InterPro" id="IPR001138">
    <property type="entry name" value="Zn2Cys6_DnaBD"/>
</dbReference>
<name>A0A9W9KG50_9EURO</name>
<reference evidence="13" key="1">
    <citation type="submission" date="2022-11" db="EMBL/GenBank/DDBJ databases">
        <authorList>
            <person name="Petersen C."/>
        </authorList>
    </citation>
    <scope>NUCLEOTIDE SEQUENCE</scope>
    <source>
        <strain evidence="13">IBT 34128</strain>
    </source>
</reference>
<feature type="compositionally biased region" description="Polar residues" evidence="11">
    <location>
        <begin position="1"/>
        <end position="15"/>
    </location>
</feature>
<dbReference type="FunFam" id="4.10.240.10:FF:000011">
    <property type="entry name" value="Transcriptional activator of proteases prtT"/>
    <property type="match status" value="1"/>
</dbReference>
<dbReference type="GO" id="GO:0045893">
    <property type="term" value="P:positive regulation of DNA-templated transcription"/>
    <property type="evidence" value="ECO:0007669"/>
    <property type="project" value="UniProtKB-ARBA"/>
</dbReference>
<dbReference type="PANTHER" id="PTHR31845">
    <property type="entry name" value="FINGER DOMAIN PROTEIN, PUTATIVE-RELATED"/>
    <property type="match status" value="1"/>
</dbReference>
<dbReference type="Proteomes" id="UP001141434">
    <property type="component" value="Unassembled WGS sequence"/>
</dbReference>
<dbReference type="GO" id="GO:0042176">
    <property type="term" value="P:regulation of protein catabolic process"/>
    <property type="evidence" value="ECO:0007669"/>
    <property type="project" value="UniProtKB-ARBA"/>
</dbReference>
<dbReference type="AlphaFoldDB" id="A0A9W9KG50"/>
<dbReference type="SMART" id="SM00066">
    <property type="entry name" value="GAL4"/>
    <property type="match status" value="1"/>
</dbReference>
<proteinExistence type="inferred from homology"/>
<protein>
    <recommendedName>
        <fullName evidence="9">Transcriptional activator of proteases prtT</fullName>
    </recommendedName>
    <alternativeName>
        <fullName evidence="10">Zn(2)-C6 zinc finger-containing protein prtT</fullName>
    </alternativeName>
</protein>
<dbReference type="GeneID" id="81392366"/>
<evidence type="ECO:0000256" key="3">
    <source>
        <dbReference type="ARBA" id="ARBA00022833"/>
    </source>
</evidence>
<dbReference type="OrthoDB" id="2595934at2759"/>
<evidence type="ECO:0000256" key="10">
    <source>
        <dbReference type="ARBA" id="ARBA00042461"/>
    </source>
</evidence>
<keyword evidence="7" id="KW-0539">Nucleus</keyword>
<gene>
    <name evidence="13" type="ORF">NUU61_002616</name>
</gene>
<dbReference type="Pfam" id="PF00172">
    <property type="entry name" value="Zn_clus"/>
    <property type="match status" value="1"/>
</dbReference>
<accession>A0A9W9KG50</accession>
<keyword evidence="14" id="KW-1185">Reference proteome</keyword>
<keyword evidence="5" id="KW-0238">DNA-binding</keyword>
<evidence type="ECO:0000313" key="14">
    <source>
        <dbReference type="Proteomes" id="UP001141434"/>
    </source>
</evidence>
<comment type="caution">
    <text evidence="13">The sequence shown here is derived from an EMBL/GenBank/DDBJ whole genome shotgun (WGS) entry which is preliminary data.</text>
</comment>
<dbReference type="Gene3D" id="4.10.240.10">
    <property type="entry name" value="Zn(2)-C6 fungal-type DNA-binding domain"/>
    <property type="match status" value="1"/>
</dbReference>
<sequence>MTRTGPANGTSSWETASVAPDDGSRIDSVVSHDAARPRGRIRRSMTACNTCRKLKTRCDLDPRGHACRRCLSLRLDCELPETPERFQDSASIWSDANAAIPSIEERLVSLERGMGEMINLMRQIVNQSPNLSSSPTSQLLRNNSIDDTSSCDSGLTSLFTLKPAQLIQDLQAECFGERNHFSTDADLLGDLVTQGVVDYKFSLKLIELFEEYFGPWVSINHASSLQPTNTLLFNTACLLASRYLPGIPPQTVRDISLRVQHAVAKTLWKPPPLTTDMLQALTLLCLYSTSVHKEGPMDGWLLSGISVNHALLSFGFLNIAPTELVMTEKVVAQLRLWNTLCLTHLHSALGNGRAINIQPQYLDHCPRILDHAGATQEDGKIVAEIQLHRIMSKLQNSQQRLQFGEAEYEEIERWKMEWAHLLTNDEQPTLELSLWFCQLLLQRTATRLQPDSDRLEPEICSNARLIITKFLQTRFSAAPGLIDHVYFMVCYAALTLCDYNLSDPLIDQVRAFLLQLAPGGDHLAYRIACIVTEVQRRYSEATAVHASSPTTEVPKNSLFATSHQNQHQHHNPRATSLDMAQLMPTAGVMDTLIDGYGCLDQLLPGYVSPQPAFEAPSLFQQHPVPVTGGAMPIGLVPRALHDW</sequence>
<dbReference type="GO" id="GO:0000976">
    <property type="term" value="F:transcription cis-regulatory region binding"/>
    <property type="evidence" value="ECO:0007669"/>
    <property type="project" value="TreeGrafter"/>
</dbReference>
<evidence type="ECO:0000256" key="7">
    <source>
        <dbReference type="ARBA" id="ARBA00023242"/>
    </source>
</evidence>
<dbReference type="PANTHER" id="PTHR31845:SF34">
    <property type="entry name" value="TRANSCRIPTIONAL ACTIVATOR OF PROTEASES PRTT"/>
    <property type="match status" value="1"/>
</dbReference>
<evidence type="ECO:0000259" key="12">
    <source>
        <dbReference type="PROSITE" id="PS50048"/>
    </source>
</evidence>
<dbReference type="PROSITE" id="PS00463">
    <property type="entry name" value="ZN2_CY6_FUNGAL_1"/>
    <property type="match status" value="1"/>
</dbReference>
<dbReference type="GO" id="GO:0005634">
    <property type="term" value="C:nucleus"/>
    <property type="evidence" value="ECO:0007669"/>
    <property type="project" value="UniProtKB-SubCell"/>
</dbReference>
<feature type="domain" description="Zn(2)-C6 fungal-type" evidence="12">
    <location>
        <begin position="47"/>
        <end position="79"/>
    </location>
</feature>
<organism evidence="13 14">
    <name type="scientific">Penicillium alfredii</name>
    <dbReference type="NCBI Taxonomy" id="1506179"/>
    <lineage>
        <taxon>Eukaryota</taxon>
        <taxon>Fungi</taxon>
        <taxon>Dikarya</taxon>
        <taxon>Ascomycota</taxon>
        <taxon>Pezizomycotina</taxon>
        <taxon>Eurotiomycetes</taxon>
        <taxon>Eurotiomycetidae</taxon>
        <taxon>Eurotiales</taxon>
        <taxon>Aspergillaceae</taxon>
        <taxon>Penicillium</taxon>
    </lineage>
</organism>
<keyword evidence="2" id="KW-0479">Metal-binding</keyword>
<evidence type="ECO:0000256" key="8">
    <source>
        <dbReference type="ARBA" id="ARBA00038134"/>
    </source>
</evidence>
<comment type="similarity">
    <text evidence="8">Belongs to the prtT family.</text>
</comment>
<dbReference type="RefSeq" id="XP_056514265.1">
    <property type="nucleotide sequence ID" value="XM_056653198.1"/>
</dbReference>
<evidence type="ECO:0000256" key="9">
    <source>
        <dbReference type="ARBA" id="ARBA00041135"/>
    </source>
</evidence>
<evidence type="ECO:0000256" key="11">
    <source>
        <dbReference type="SAM" id="MobiDB-lite"/>
    </source>
</evidence>
<reference evidence="13" key="2">
    <citation type="journal article" date="2023" name="IMA Fungus">
        <title>Comparative genomic study of the Penicillium genus elucidates a diverse pangenome and 15 lateral gene transfer events.</title>
        <authorList>
            <person name="Petersen C."/>
            <person name="Sorensen T."/>
            <person name="Nielsen M.R."/>
            <person name="Sondergaard T.E."/>
            <person name="Sorensen J.L."/>
            <person name="Fitzpatrick D.A."/>
            <person name="Frisvad J.C."/>
            <person name="Nielsen K.L."/>
        </authorList>
    </citation>
    <scope>NUCLEOTIDE SEQUENCE</scope>
    <source>
        <strain evidence="13">IBT 34128</strain>
    </source>
</reference>
<evidence type="ECO:0000256" key="4">
    <source>
        <dbReference type="ARBA" id="ARBA00023015"/>
    </source>
</evidence>
<dbReference type="CDD" id="cd12148">
    <property type="entry name" value="fungal_TF_MHR"/>
    <property type="match status" value="1"/>
</dbReference>